<dbReference type="SUPFAM" id="SSF51004">
    <property type="entry name" value="C-terminal (heme d1) domain of cytochrome cd1-nitrite reductase"/>
    <property type="match status" value="1"/>
</dbReference>
<proteinExistence type="inferred from homology"/>
<dbReference type="EMBL" id="JAVREO010000019">
    <property type="protein sequence ID" value="MDT0269747.1"/>
    <property type="molecule type" value="Genomic_DNA"/>
</dbReference>
<evidence type="ECO:0000313" key="3">
    <source>
        <dbReference type="Proteomes" id="UP001183410"/>
    </source>
</evidence>
<dbReference type="InterPro" id="IPR015943">
    <property type="entry name" value="WD40/YVTN_repeat-like_dom_sf"/>
</dbReference>
<gene>
    <name evidence="2" type="ORF">RM844_26025</name>
</gene>
<organism evidence="2 3">
    <name type="scientific">Streptomyces chisholmiae</name>
    <dbReference type="NCBI Taxonomy" id="3075540"/>
    <lineage>
        <taxon>Bacteria</taxon>
        <taxon>Bacillati</taxon>
        <taxon>Actinomycetota</taxon>
        <taxon>Actinomycetes</taxon>
        <taxon>Kitasatosporales</taxon>
        <taxon>Streptomycetaceae</taxon>
        <taxon>Streptomyces</taxon>
    </lineage>
</organism>
<dbReference type="PANTHER" id="PTHR30344:SF1">
    <property type="entry name" value="6-PHOSPHOGLUCONOLACTONASE"/>
    <property type="match status" value="1"/>
</dbReference>
<dbReference type="InterPro" id="IPR011048">
    <property type="entry name" value="Haem_d1_sf"/>
</dbReference>
<dbReference type="RefSeq" id="WP_311669826.1">
    <property type="nucleotide sequence ID" value="NZ_JAVREO010000019.1"/>
</dbReference>
<dbReference type="PANTHER" id="PTHR30344">
    <property type="entry name" value="6-PHOSPHOGLUCONOLACTONASE-RELATED"/>
    <property type="match status" value="1"/>
</dbReference>
<dbReference type="Gene3D" id="2.130.10.10">
    <property type="entry name" value="YVTN repeat-like/Quinoprotein amine dehydrogenase"/>
    <property type="match status" value="1"/>
</dbReference>
<dbReference type="InterPro" id="IPR050282">
    <property type="entry name" value="Cycloisomerase_2"/>
</dbReference>
<protein>
    <submittedName>
        <fullName evidence="2">Beta-propeller fold lactonase family protein</fullName>
    </submittedName>
</protein>
<evidence type="ECO:0000256" key="1">
    <source>
        <dbReference type="ARBA" id="ARBA00005564"/>
    </source>
</evidence>
<reference evidence="3" key="1">
    <citation type="submission" date="2023-07" db="EMBL/GenBank/DDBJ databases">
        <title>30 novel species of actinomycetes from the DSMZ collection.</title>
        <authorList>
            <person name="Nouioui I."/>
        </authorList>
    </citation>
    <scope>NUCLEOTIDE SEQUENCE [LARGE SCALE GENOMIC DNA]</scope>
    <source>
        <strain evidence="3">DSM 44915</strain>
    </source>
</reference>
<comment type="similarity">
    <text evidence="1">Belongs to the cycloisomerase 2 family.</text>
</comment>
<keyword evidence="3" id="KW-1185">Reference proteome</keyword>
<accession>A0ABU2JXS6</accession>
<comment type="caution">
    <text evidence="2">The sequence shown here is derived from an EMBL/GenBank/DDBJ whole genome shotgun (WGS) entry which is preliminary data.</text>
</comment>
<dbReference type="InterPro" id="IPR019405">
    <property type="entry name" value="Lactonase_7-beta_prop"/>
</dbReference>
<name>A0ABU2JXS6_9ACTN</name>
<dbReference type="Proteomes" id="UP001183410">
    <property type="component" value="Unassembled WGS sequence"/>
</dbReference>
<sequence>MADRLLCVGSYTSETGGTGPGLTVLREDRTSGTTTTVAELETPGCSWLAWHPRLPVGYAVNELATGGITAFTVNADGTPRVLAVLESGGALPCHLAVTPDGRHALAAHYGSGSAAVFALDERGLPTGRTDLVELTGSGPDPERQEAPHAHMVTLNAAGTLASVLDLGSDTVWSYRLTPDGRLTDRVAARLPAGCGPRQLVRAAGDRAYLVAELSGELVTLREPTPGHFEVVHRTRASARPEENLSAQFTPAPDGRFGYFSNRGPDTLTVFALDDSAAPTVVTEYPLGAAWPRHFTVHGDRLYAASQFDDVLVTLDLDQETGVPTEAHRHPVNSPVFVSVVPTSTV</sequence>
<dbReference type="Pfam" id="PF10282">
    <property type="entry name" value="Lactonase"/>
    <property type="match status" value="1"/>
</dbReference>
<evidence type="ECO:0000313" key="2">
    <source>
        <dbReference type="EMBL" id="MDT0269747.1"/>
    </source>
</evidence>